<dbReference type="CDD" id="cd24085">
    <property type="entry name" value="ASKHA_NBD_PanK-II_bac"/>
    <property type="match status" value="1"/>
</dbReference>
<dbReference type="GO" id="GO:0015937">
    <property type="term" value="P:coenzyme A biosynthetic process"/>
    <property type="evidence" value="ECO:0007669"/>
    <property type="project" value="UniProtKB-KW"/>
</dbReference>
<evidence type="ECO:0000256" key="2">
    <source>
        <dbReference type="ARBA" id="ARBA00022840"/>
    </source>
</evidence>
<keyword evidence="3" id="KW-0173">Coenzyme A biosynthesis</keyword>
<reference evidence="4 5" key="1">
    <citation type="submission" date="2020-06" db="EMBL/GenBank/DDBJ databases">
        <title>Dysbiosis in marine aquaculture revealed through microbiome analysis: reverse ecology for environmental sustainability.</title>
        <authorList>
            <person name="Haro-Moreno J.M."/>
            <person name="Coutinho F.H."/>
            <person name="Zaragoza-Solas A."/>
            <person name="Picazo A."/>
            <person name="Almagro-Moreno S."/>
            <person name="Lopez-Perez M."/>
        </authorList>
    </citation>
    <scope>NUCLEOTIDE SEQUENCE [LARGE SCALE GENOMIC DNA]</scope>
    <source>
        <strain evidence="4">MCMED-G41</strain>
    </source>
</reference>
<keyword evidence="1" id="KW-0547">Nucleotide-binding</keyword>
<evidence type="ECO:0000256" key="3">
    <source>
        <dbReference type="ARBA" id="ARBA00022993"/>
    </source>
</evidence>
<dbReference type="SUPFAM" id="SSF53067">
    <property type="entry name" value="Actin-like ATPase domain"/>
    <property type="match status" value="1"/>
</dbReference>
<comment type="caution">
    <text evidence="4">The sequence shown here is derived from an EMBL/GenBank/DDBJ whole genome shotgun (WGS) entry which is preliminary data.</text>
</comment>
<dbReference type="Proteomes" id="UP000551848">
    <property type="component" value="Unassembled WGS sequence"/>
</dbReference>
<evidence type="ECO:0000256" key="1">
    <source>
        <dbReference type="ARBA" id="ARBA00022741"/>
    </source>
</evidence>
<organism evidence="4 5">
    <name type="scientific">SAR86 cluster bacterium</name>
    <dbReference type="NCBI Taxonomy" id="2030880"/>
    <lineage>
        <taxon>Bacteria</taxon>
        <taxon>Pseudomonadati</taxon>
        <taxon>Pseudomonadota</taxon>
        <taxon>Gammaproteobacteria</taxon>
        <taxon>SAR86 cluster</taxon>
    </lineage>
</organism>
<dbReference type="Gene3D" id="3.30.420.40">
    <property type="match status" value="1"/>
</dbReference>
<keyword evidence="2" id="KW-0067">ATP-binding</keyword>
<dbReference type="Pfam" id="PF03630">
    <property type="entry name" value="Fumble"/>
    <property type="match status" value="1"/>
</dbReference>
<dbReference type="GO" id="GO:0005524">
    <property type="term" value="F:ATP binding"/>
    <property type="evidence" value="ECO:0007669"/>
    <property type="project" value="UniProtKB-KW"/>
</dbReference>
<dbReference type="EMBL" id="JACETL010000009">
    <property type="protein sequence ID" value="MBA4692404.1"/>
    <property type="molecule type" value="Genomic_DNA"/>
</dbReference>
<keyword evidence="4" id="KW-0808">Transferase</keyword>
<protein>
    <submittedName>
        <fullName evidence="4">Pantothenate kinase</fullName>
    </submittedName>
</protein>
<sequence length="273" mass="28773">MLAAFDFGISNTDVAIFSENSVKYFTVPSSKEKITTNLIKKILFDLELPISKVEVLGVTGGKSSDLEDSLGGIEIIKINEIEAIGLGAKKLYGLEDESALIVSAGTGTACVHAQGESFNHLGGIAVGGGMLEGLGSLLFNTSNGVEINEFGEKGSRLELDLLIGDVVNKIGNLSPELTAVNFGRAAFSSTNTMENTAAALCNMIGEVIGTVAYLNALLIASEKACFIGRTSCLSEIRNGIDQRLGLAGVQGQYQPNREYANVIGVLEGIKKYK</sequence>
<name>A0A838XUY0_9GAMM</name>
<dbReference type="AlphaFoldDB" id="A0A838XUY0"/>
<dbReference type="PANTHER" id="PTHR12280:SF20">
    <property type="entry name" value="4'-PHOSPHOPANTETHEINE PHOSPHATASE"/>
    <property type="match status" value="1"/>
</dbReference>
<keyword evidence="4" id="KW-0418">Kinase</keyword>
<dbReference type="InterPro" id="IPR004567">
    <property type="entry name" value="Type_II_PanK"/>
</dbReference>
<dbReference type="PANTHER" id="PTHR12280">
    <property type="entry name" value="PANTOTHENATE KINASE"/>
    <property type="match status" value="1"/>
</dbReference>
<dbReference type="GO" id="GO:0005829">
    <property type="term" value="C:cytosol"/>
    <property type="evidence" value="ECO:0007669"/>
    <property type="project" value="TreeGrafter"/>
</dbReference>
<accession>A0A838XUY0</accession>
<dbReference type="GO" id="GO:0004594">
    <property type="term" value="F:pantothenate kinase activity"/>
    <property type="evidence" value="ECO:0007669"/>
    <property type="project" value="TreeGrafter"/>
</dbReference>
<evidence type="ECO:0000313" key="5">
    <source>
        <dbReference type="Proteomes" id="UP000551848"/>
    </source>
</evidence>
<evidence type="ECO:0000313" key="4">
    <source>
        <dbReference type="EMBL" id="MBA4692404.1"/>
    </source>
</evidence>
<gene>
    <name evidence="4" type="ORF">H2072_01505</name>
</gene>
<dbReference type="InterPro" id="IPR043129">
    <property type="entry name" value="ATPase_NBD"/>
</dbReference>
<proteinExistence type="predicted"/>